<organism evidence="2 3">
    <name type="scientific">Phycicoccus sonneratiae</name>
    <dbReference type="NCBI Taxonomy" id="2807628"/>
    <lineage>
        <taxon>Bacteria</taxon>
        <taxon>Bacillati</taxon>
        <taxon>Actinomycetota</taxon>
        <taxon>Actinomycetes</taxon>
        <taxon>Micrococcales</taxon>
        <taxon>Intrasporangiaceae</taxon>
        <taxon>Phycicoccus</taxon>
    </lineage>
</organism>
<evidence type="ECO:0000313" key="3">
    <source>
        <dbReference type="Proteomes" id="UP001430172"/>
    </source>
</evidence>
<dbReference type="Gene3D" id="3.40.960.10">
    <property type="entry name" value="VSR Endonuclease"/>
    <property type="match status" value="1"/>
</dbReference>
<accession>A0ABS2CQB5</accession>
<evidence type="ECO:0000313" key="2">
    <source>
        <dbReference type="EMBL" id="MBM6402066.1"/>
    </source>
</evidence>
<dbReference type="InterPro" id="IPR025159">
    <property type="entry name" value="AbiEi_N"/>
</dbReference>
<dbReference type="SUPFAM" id="SSF52980">
    <property type="entry name" value="Restriction endonuclease-like"/>
    <property type="match status" value="1"/>
</dbReference>
<gene>
    <name evidence="2" type="ORF">JQN70_16835</name>
</gene>
<name>A0ABS2CQB5_9MICO</name>
<dbReference type="InterPro" id="IPR011335">
    <property type="entry name" value="Restrct_endonuc-II-like"/>
</dbReference>
<evidence type="ECO:0000259" key="1">
    <source>
        <dbReference type="Pfam" id="PF13338"/>
    </source>
</evidence>
<dbReference type="RefSeq" id="WP_204132538.1">
    <property type="nucleotide sequence ID" value="NZ_JAFDVD010000021.1"/>
</dbReference>
<reference evidence="2" key="1">
    <citation type="submission" date="2021-02" db="EMBL/GenBank/DDBJ databases">
        <title>Phycicoccus sp. MQZ13P-5T, whole genome shotgun sequence.</title>
        <authorList>
            <person name="Tuo L."/>
        </authorList>
    </citation>
    <scope>NUCLEOTIDE SEQUENCE</scope>
    <source>
        <strain evidence="2">MQZ13P-5</strain>
    </source>
</reference>
<dbReference type="Proteomes" id="UP001430172">
    <property type="component" value="Unassembled WGS sequence"/>
</dbReference>
<comment type="caution">
    <text evidence="2">The sequence shown here is derived from an EMBL/GenBank/DDBJ whole genome shotgun (WGS) entry which is preliminary data.</text>
</comment>
<dbReference type="EMBL" id="JAFDVD010000021">
    <property type="protein sequence ID" value="MBM6402066.1"/>
    <property type="molecule type" value="Genomic_DNA"/>
</dbReference>
<dbReference type="Pfam" id="PF13338">
    <property type="entry name" value="AbiEi_4"/>
    <property type="match status" value="1"/>
</dbReference>
<proteinExistence type="predicted"/>
<feature type="domain" description="AbiEi antitoxin N-terminal" evidence="1">
    <location>
        <begin position="4"/>
        <end position="48"/>
    </location>
</feature>
<keyword evidence="3" id="KW-1185">Reference proteome</keyword>
<sequence length="300" mass="31729">MTDLDRLLSEHGLLTTAEARSRGLGEHELRRAVGNGLLRRVRRGVFAAPSAWDPAPPWERFRLTVVGVLLGHPGWAASHHAALAVHGLPLVGVDLGRVDVVADVGTSKRRDGVHVHRRTVPSVEVGGLRVVPVAEACVATAAAGGLEPGLVAMDAALHSGRCDRADLGRAVAAHGARTGAERARRAVELADPAAESPGETRTRMVVASLGVPVRSQVEVHDALGFVGRVDLLVGGRVVVEFDGLTKYAGADGPHALAREKRREERLRDAGYRVVRVTWADLERPAQLLARVRAALAAAAA</sequence>
<protein>
    <submittedName>
        <fullName evidence="2">Type IV toxin-antitoxin system AbiEi family antitoxin domain-containing protein</fullName>
    </submittedName>
</protein>